<feature type="transmembrane region" description="Helical" evidence="2">
    <location>
        <begin position="95"/>
        <end position="117"/>
    </location>
</feature>
<dbReference type="EMBL" id="LAXJ01000008">
    <property type="protein sequence ID" value="KRS12849.1"/>
    <property type="molecule type" value="Genomic_DNA"/>
</dbReference>
<dbReference type="AlphaFoldDB" id="A0A0T5NVH6"/>
<evidence type="ECO:0000313" key="4">
    <source>
        <dbReference type="Proteomes" id="UP000051295"/>
    </source>
</evidence>
<feature type="transmembrane region" description="Helical" evidence="2">
    <location>
        <begin position="26"/>
        <end position="48"/>
    </location>
</feature>
<dbReference type="Proteomes" id="UP000051295">
    <property type="component" value="Unassembled WGS sequence"/>
</dbReference>
<dbReference type="OrthoDB" id="7799972at2"/>
<sequence>MPDPVTDPSRTRGARYARDLEGHIEWLETFSGTALGVLAVASGIYTYLGVSSLLDDTGVMSTFAALAYSVAVSVGIFVFWSYLLRLFPAVTTARARVGLLGTMGLGSVAIIAMSSWLNAAALAGSAAVEQHLAETVQDYQQSLERAHEIALTGQALGRDVARVRQSFEDLSEQEATGNLSGLAGRGAVFRVLRQKSAELAALEAQIAEQTPLVDTAFAEGNTILSRMRSLTVEPGPVEARSVEFSEAAVRLQGLITQMRQLTVAPLVERAAQDLSASVVLPELDSRTAEGRGDQAATITSVLEVLGQRAATLENAAQEVAALEPAPEVTYTPISSADAVILYARNFVPSWAGAIAIDLLPAVLVLILSITHGMIRSMRDGTDIEDTMTVAELRAAIAVAHEIEDTPAPRKPTSEDTPEDRNKVKRITGTTP</sequence>
<evidence type="ECO:0008006" key="5">
    <source>
        <dbReference type="Google" id="ProtNLM"/>
    </source>
</evidence>
<gene>
    <name evidence="3" type="ORF">XM53_09805</name>
</gene>
<organism evidence="3 4">
    <name type="scientific">Roseovarius atlanticus</name>
    <dbReference type="NCBI Taxonomy" id="1641875"/>
    <lineage>
        <taxon>Bacteria</taxon>
        <taxon>Pseudomonadati</taxon>
        <taxon>Pseudomonadota</taxon>
        <taxon>Alphaproteobacteria</taxon>
        <taxon>Rhodobacterales</taxon>
        <taxon>Roseobacteraceae</taxon>
        <taxon>Roseovarius</taxon>
    </lineage>
</organism>
<keyword evidence="2" id="KW-0472">Membrane</keyword>
<name>A0A0T5NVH6_9RHOB</name>
<accession>A0A0T5NVH6</accession>
<keyword evidence="2" id="KW-1133">Transmembrane helix</keyword>
<evidence type="ECO:0000256" key="2">
    <source>
        <dbReference type="SAM" id="Phobius"/>
    </source>
</evidence>
<keyword evidence="2" id="KW-0812">Transmembrane</keyword>
<feature type="region of interest" description="Disordered" evidence="1">
    <location>
        <begin position="401"/>
        <end position="431"/>
    </location>
</feature>
<feature type="transmembrane region" description="Helical" evidence="2">
    <location>
        <begin position="60"/>
        <end position="83"/>
    </location>
</feature>
<proteinExistence type="predicted"/>
<dbReference type="PATRIC" id="fig|1641875.4.peg.4376"/>
<evidence type="ECO:0000313" key="3">
    <source>
        <dbReference type="EMBL" id="KRS12849.1"/>
    </source>
</evidence>
<evidence type="ECO:0000256" key="1">
    <source>
        <dbReference type="SAM" id="MobiDB-lite"/>
    </source>
</evidence>
<reference evidence="3 4" key="1">
    <citation type="submission" date="2015-04" db="EMBL/GenBank/DDBJ databases">
        <title>The draft genome sequence of Roseovarius sp.R12b.</title>
        <authorList>
            <person name="Li G."/>
            <person name="Lai Q."/>
            <person name="Shao Z."/>
            <person name="Yan P."/>
        </authorList>
    </citation>
    <scope>NUCLEOTIDE SEQUENCE [LARGE SCALE GENOMIC DNA]</scope>
    <source>
        <strain evidence="3 4">R12B</strain>
    </source>
</reference>
<protein>
    <recommendedName>
        <fullName evidence="5">DUF4407 domain-containing protein</fullName>
    </recommendedName>
</protein>
<feature type="transmembrane region" description="Helical" evidence="2">
    <location>
        <begin position="350"/>
        <end position="369"/>
    </location>
</feature>
<keyword evidence="4" id="KW-1185">Reference proteome</keyword>
<dbReference type="STRING" id="1641875.XM53_09805"/>
<feature type="compositionally biased region" description="Basic and acidic residues" evidence="1">
    <location>
        <begin position="401"/>
        <end position="421"/>
    </location>
</feature>
<comment type="caution">
    <text evidence="3">The sequence shown here is derived from an EMBL/GenBank/DDBJ whole genome shotgun (WGS) entry which is preliminary data.</text>
</comment>
<dbReference type="RefSeq" id="WP_057792781.1">
    <property type="nucleotide sequence ID" value="NZ_LAXJ01000008.1"/>
</dbReference>